<keyword evidence="3" id="KW-1185">Reference proteome</keyword>
<keyword evidence="1" id="KW-1133">Transmembrane helix</keyword>
<reference evidence="2" key="2">
    <citation type="submission" date="2016-04" db="UniProtKB">
        <authorList>
            <consortium name="EnsemblMetazoa"/>
        </authorList>
    </citation>
    <scope>IDENTIFICATION</scope>
</reference>
<reference evidence="3" key="1">
    <citation type="submission" date="2011-08" db="EMBL/GenBank/DDBJ databases">
        <authorList>
            <person name="Rombauts S."/>
        </authorList>
    </citation>
    <scope>NUCLEOTIDE SEQUENCE</scope>
    <source>
        <strain evidence="3">London</strain>
    </source>
</reference>
<evidence type="ECO:0000256" key="1">
    <source>
        <dbReference type="SAM" id="Phobius"/>
    </source>
</evidence>
<accession>A0A158P4T4</accession>
<dbReference type="EMBL" id="CAEY01002017">
    <property type="status" value="NOT_ANNOTATED_CDS"/>
    <property type="molecule type" value="Genomic_DNA"/>
</dbReference>
<evidence type="ECO:0000313" key="3">
    <source>
        <dbReference type="Proteomes" id="UP000015104"/>
    </source>
</evidence>
<evidence type="ECO:0000313" key="2">
    <source>
        <dbReference type="EnsemblMetazoa" id="tetur09g06720.1"/>
    </source>
</evidence>
<keyword evidence="1" id="KW-0812">Transmembrane</keyword>
<dbReference type="AlphaFoldDB" id="A0A158P4T4"/>
<sequence>MSIVERHRQSITLEKSVYAENLTVILLIFIPWNIPDYSLWKSTH</sequence>
<keyword evidence="1" id="KW-0472">Membrane</keyword>
<dbReference type="Proteomes" id="UP000015104">
    <property type="component" value="Unassembled WGS sequence"/>
</dbReference>
<dbReference type="EnsemblMetazoa" id="tetur09g06720.1">
    <property type="protein sequence ID" value="tetur09g06720.1"/>
    <property type="gene ID" value="tetur09g06720"/>
</dbReference>
<feature type="transmembrane region" description="Helical" evidence="1">
    <location>
        <begin position="16"/>
        <end position="34"/>
    </location>
</feature>
<name>A0A158P4T4_TETUR</name>
<protein>
    <submittedName>
        <fullName evidence="2">Uncharacterized protein</fullName>
    </submittedName>
</protein>
<proteinExistence type="predicted"/>
<organism evidence="2 3">
    <name type="scientific">Tetranychus urticae</name>
    <name type="common">Two-spotted spider mite</name>
    <dbReference type="NCBI Taxonomy" id="32264"/>
    <lineage>
        <taxon>Eukaryota</taxon>
        <taxon>Metazoa</taxon>
        <taxon>Ecdysozoa</taxon>
        <taxon>Arthropoda</taxon>
        <taxon>Chelicerata</taxon>
        <taxon>Arachnida</taxon>
        <taxon>Acari</taxon>
        <taxon>Acariformes</taxon>
        <taxon>Trombidiformes</taxon>
        <taxon>Prostigmata</taxon>
        <taxon>Eleutherengona</taxon>
        <taxon>Raphignathae</taxon>
        <taxon>Tetranychoidea</taxon>
        <taxon>Tetranychidae</taxon>
        <taxon>Tetranychus</taxon>
    </lineage>
</organism>